<evidence type="ECO:0000313" key="1">
    <source>
        <dbReference type="EMBL" id="KAI0029572.1"/>
    </source>
</evidence>
<organism evidence="1 2">
    <name type="scientific">Vararia minispora EC-137</name>
    <dbReference type="NCBI Taxonomy" id="1314806"/>
    <lineage>
        <taxon>Eukaryota</taxon>
        <taxon>Fungi</taxon>
        <taxon>Dikarya</taxon>
        <taxon>Basidiomycota</taxon>
        <taxon>Agaricomycotina</taxon>
        <taxon>Agaricomycetes</taxon>
        <taxon>Russulales</taxon>
        <taxon>Lachnocladiaceae</taxon>
        <taxon>Vararia</taxon>
    </lineage>
</organism>
<name>A0ACB8QD38_9AGAM</name>
<reference evidence="1" key="2">
    <citation type="journal article" date="2022" name="New Phytol.">
        <title>Evolutionary transition to the ectomycorrhizal habit in the genomes of a hyperdiverse lineage of mushroom-forming fungi.</title>
        <authorList>
            <person name="Looney B."/>
            <person name="Miyauchi S."/>
            <person name="Morin E."/>
            <person name="Drula E."/>
            <person name="Courty P.E."/>
            <person name="Kohler A."/>
            <person name="Kuo A."/>
            <person name="LaButti K."/>
            <person name="Pangilinan J."/>
            <person name="Lipzen A."/>
            <person name="Riley R."/>
            <person name="Andreopoulos W."/>
            <person name="He G."/>
            <person name="Johnson J."/>
            <person name="Nolan M."/>
            <person name="Tritt A."/>
            <person name="Barry K.W."/>
            <person name="Grigoriev I.V."/>
            <person name="Nagy L.G."/>
            <person name="Hibbett D."/>
            <person name="Henrissat B."/>
            <person name="Matheny P.B."/>
            <person name="Labbe J."/>
            <person name="Martin F.M."/>
        </authorList>
    </citation>
    <scope>NUCLEOTIDE SEQUENCE</scope>
    <source>
        <strain evidence="1">EC-137</strain>
    </source>
</reference>
<proteinExistence type="predicted"/>
<feature type="non-terminal residue" evidence="1">
    <location>
        <position position="1"/>
    </location>
</feature>
<protein>
    <submittedName>
        <fullName evidence="1">Dbl homology domain-containing protein</fullName>
    </submittedName>
</protein>
<comment type="caution">
    <text evidence="1">The sequence shown here is derived from an EMBL/GenBank/DDBJ whole genome shotgun (WGS) entry which is preliminary data.</text>
</comment>
<dbReference type="Proteomes" id="UP000814128">
    <property type="component" value="Unassembled WGS sequence"/>
</dbReference>
<reference evidence="1" key="1">
    <citation type="submission" date="2021-02" db="EMBL/GenBank/DDBJ databases">
        <authorList>
            <consortium name="DOE Joint Genome Institute"/>
            <person name="Ahrendt S."/>
            <person name="Looney B.P."/>
            <person name="Miyauchi S."/>
            <person name="Morin E."/>
            <person name="Drula E."/>
            <person name="Courty P.E."/>
            <person name="Chicoki N."/>
            <person name="Fauchery L."/>
            <person name="Kohler A."/>
            <person name="Kuo A."/>
            <person name="Labutti K."/>
            <person name="Pangilinan J."/>
            <person name="Lipzen A."/>
            <person name="Riley R."/>
            <person name="Andreopoulos W."/>
            <person name="He G."/>
            <person name="Johnson J."/>
            <person name="Barry K.W."/>
            <person name="Grigoriev I.V."/>
            <person name="Nagy L."/>
            <person name="Hibbett D."/>
            <person name="Henrissat B."/>
            <person name="Matheny P.B."/>
            <person name="Labbe J."/>
            <person name="Martin F."/>
        </authorList>
    </citation>
    <scope>NUCLEOTIDE SEQUENCE</scope>
    <source>
        <strain evidence="1">EC-137</strain>
    </source>
</reference>
<dbReference type="EMBL" id="MU273668">
    <property type="protein sequence ID" value="KAI0029572.1"/>
    <property type="molecule type" value="Genomic_DNA"/>
</dbReference>
<evidence type="ECO:0000313" key="2">
    <source>
        <dbReference type="Proteomes" id="UP000814128"/>
    </source>
</evidence>
<gene>
    <name evidence="1" type="ORF">K488DRAFT_56083</name>
</gene>
<keyword evidence="2" id="KW-1185">Reference proteome</keyword>
<sequence>IVALFIRPLRIKDTQLWIDGVPVLVARLFDWLEDIVNLHAQLAATLRATLDAQYPVVLHITGALRMFVPRLEMYQPYVVRVEEVLRAVRDMARDQGSDFGEFMRIQEGSKECEGWSLDRLLAEPINRVVEYPNYFRVRCGSFLPVYVTNPWNSDS</sequence>
<accession>A0ACB8QD38</accession>